<comment type="caution">
    <text evidence="1">The sequence shown here is derived from an EMBL/GenBank/DDBJ whole genome shotgun (WGS) entry which is preliminary data.</text>
</comment>
<keyword evidence="2" id="KW-1185">Reference proteome</keyword>
<dbReference type="Proteomes" id="UP000055048">
    <property type="component" value="Unassembled WGS sequence"/>
</dbReference>
<organism evidence="1 2">
    <name type="scientific">Trichinella murrelli</name>
    <dbReference type="NCBI Taxonomy" id="144512"/>
    <lineage>
        <taxon>Eukaryota</taxon>
        <taxon>Metazoa</taxon>
        <taxon>Ecdysozoa</taxon>
        <taxon>Nematoda</taxon>
        <taxon>Enoplea</taxon>
        <taxon>Dorylaimia</taxon>
        <taxon>Trichinellida</taxon>
        <taxon>Trichinellidae</taxon>
        <taxon>Trichinella</taxon>
    </lineage>
</organism>
<sequence length="297" mass="33824">MRTSESSRPAVDSLNRSAKIIEPTAFCIKRRRFKLDPILTCRLTVGHRQRQLASPNQSFSSIQTLGPFLHCRPLARAVGRIHCQLVVQQGGTALLVLFVSDQHVDDQAGCLPVHGTHGQFGFDETDQRGFQQQLPVQRSVVRAQATVQRILRVGEHRHINLEAKRAAVVALTTVLGQNLATNRQQKRCFQQIATVAADAAIGARRKLFQQLLAEMNQLQLFRPQRNAQTADGFKIFQQLRLSLMMHRLYHSSTGPCNERTKIFNSNTYNSSEHFTIEYKRIFKTTIIIIYYLNIFCR</sequence>
<accession>A0A0V0UIS3</accession>
<dbReference type="AlphaFoldDB" id="A0A0V0UIS3"/>
<reference evidence="1 2" key="1">
    <citation type="submission" date="2015-01" db="EMBL/GenBank/DDBJ databases">
        <title>Evolution of Trichinella species and genotypes.</title>
        <authorList>
            <person name="Korhonen P.K."/>
            <person name="Edoardo P."/>
            <person name="Giuseppe L.R."/>
            <person name="Gasser R.B."/>
        </authorList>
    </citation>
    <scope>NUCLEOTIDE SEQUENCE [LARGE SCALE GENOMIC DNA]</scope>
    <source>
        <strain evidence="1">ISS417</strain>
    </source>
</reference>
<dbReference type="OrthoDB" id="10307258at2759"/>
<gene>
    <name evidence="1" type="ORF">T05_14502</name>
</gene>
<protein>
    <submittedName>
        <fullName evidence="1">Uncharacterized protein</fullName>
    </submittedName>
</protein>
<evidence type="ECO:0000313" key="2">
    <source>
        <dbReference type="Proteomes" id="UP000055048"/>
    </source>
</evidence>
<name>A0A0V0UIS3_9BILA</name>
<proteinExistence type="predicted"/>
<dbReference type="EMBL" id="JYDJ01000002">
    <property type="protein sequence ID" value="KRX51029.1"/>
    <property type="molecule type" value="Genomic_DNA"/>
</dbReference>
<evidence type="ECO:0000313" key="1">
    <source>
        <dbReference type="EMBL" id="KRX51029.1"/>
    </source>
</evidence>